<proteinExistence type="predicted"/>
<dbReference type="EMBL" id="BARS01025693">
    <property type="protein sequence ID" value="GAG07061.1"/>
    <property type="molecule type" value="Genomic_DNA"/>
</dbReference>
<feature type="non-terminal residue" evidence="6">
    <location>
        <position position="1"/>
    </location>
</feature>
<keyword evidence="3" id="KW-0106">Calcium</keyword>
<organism evidence="6">
    <name type="scientific">marine sediment metagenome</name>
    <dbReference type="NCBI Taxonomy" id="412755"/>
    <lineage>
        <taxon>unclassified sequences</taxon>
        <taxon>metagenomes</taxon>
        <taxon>ecological metagenomes</taxon>
    </lineage>
</organism>
<dbReference type="NCBIfam" id="NF040941">
    <property type="entry name" value="GGGWT_bact"/>
    <property type="match status" value="1"/>
</dbReference>
<gene>
    <name evidence="6" type="ORF">S01H1_40567</name>
</gene>
<dbReference type="SMART" id="SM00186">
    <property type="entry name" value="FBG"/>
    <property type="match status" value="1"/>
</dbReference>
<evidence type="ECO:0000256" key="1">
    <source>
        <dbReference type="ARBA" id="ARBA00022723"/>
    </source>
</evidence>
<feature type="domain" description="Fibrinogen C-terminal" evidence="5">
    <location>
        <begin position="66"/>
        <end position="118"/>
    </location>
</feature>
<dbReference type="PANTHER" id="PTHR16146:SF46">
    <property type="entry name" value="INTELECTIN-1A-RELATED"/>
    <property type="match status" value="1"/>
</dbReference>
<evidence type="ECO:0000256" key="4">
    <source>
        <dbReference type="ARBA" id="ARBA00023157"/>
    </source>
</evidence>
<evidence type="ECO:0000256" key="3">
    <source>
        <dbReference type="ARBA" id="ARBA00022837"/>
    </source>
</evidence>
<keyword evidence="4" id="KW-1015">Disulfide bond</keyword>
<dbReference type="GO" id="GO:0046872">
    <property type="term" value="F:metal ion binding"/>
    <property type="evidence" value="ECO:0007669"/>
    <property type="project" value="UniProtKB-KW"/>
</dbReference>
<dbReference type="PROSITE" id="PS51406">
    <property type="entry name" value="FIBRINOGEN_C_2"/>
    <property type="match status" value="1"/>
</dbReference>
<evidence type="ECO:0000256" key="2">
    <source>
        <dbReference type="ARBA" id="ARBA00022734"/>
    </source>
</evidence>
<evidence type="ECO:0000259" key="5">
    <source>
        <dbReference type="PROSITE" id="PS51406"/>
    </source>
</evidence>
<dbReference type="GO" id="GO:0070492">
    <property type="term" value="F:oligosaccharide binding"/>
    <property type="evidence" value="ECO:0007669"/>
    <property type="project" value="TreeGrafter"/>
</dbReference>
<keyword evidence="1" id="KW-0479">Metal-binding</keyword>
<name>X0W2W1_9ZZZZ</name>
<dbReference type="PANTHER" id="PTHR16146">
    <property type="entry name" value="INTELECTIN"/>
    <property type="match status" value="1"/>
</dbReference>
<dbReference type="Gene3D" id="3.90.215.10">
    <property type="entry name" value="Gamma Fibrinogen, chain A, domain 1"/>
    <property type="match status" value="1"/>
</dbReference>
<dbReference type="InterPro" id="IPR014716">
    <property type="entry name" value="Fibrinogen_a/b/g_C_1"/>
</dbReference>
<dbReference type="InterPro" id="IPR002181">
    <property type="entry name" value="Fibrinogen_a/b/g_C_dom"/>
</dbReference>
<sequence>QNNFTFDYRRAITIDNTQNSSNLYDYQVGPITVDYVDGKMNTDFSDLRFTDDSTNWNDHDWDTSYSYWIENPQSCSQVLARNPSATSGIYTISPNGSDSFDVYCDMETDGGGWTLIMNLDSNDGTNHHYDDTTFWTGDNTVGSVSSALTNDFKSKSFALNNSSEIMVWVHNEGSQTGYATYNTLASYQDKSFYWLLNNLSATTITSTRVNNTGTTGAQYNPDRVQTEYGDIFLDHSEALVINRQSAWASDTYNKNRITTTLTNNDYS</sequence>
<reference evidence="6" key="1">
    <citation type="journal article" date="2014" name="Front. Microbiol.">
        <title>High frequency of phylogenetically diverse reductive dehalogenase-homologous genes in deep subseafloor sedimentary metagenomes.</title>
        <authorList>
            <person name="Kawai M."/>
            <person name="Futagami T."/>
            <person name="Toyoda A."/>
            <person name="Takaki Y."/>
            <person name="Nishi S."/>
            <person name="Hori S."/>
            <person name="Arai W."/>
            <person name="Tsubouchi T."/>
            <person name="Morono Y."/>
            <person name="Uchiyama I."/>
            <person name="Ito T."/>
            <person name="Fujiyama A."/>
            <person name="Inagaki F."/>
            <person name="Takami H."/>
        </authorList>
    </citation>
    <scope>NUCLEOTIDE SEQUENCE</scope>
    <source>
        <strain evidence="6">Expedition CK06-06</strain>
    </source>
</reference>
<keyword evidence="2" id="KW-0430">Lectin</keyword>
<dbReference type="SUPFAM" id="SSF56496">
    <property type="entry name" value="Fibrinogen C-terminal domain-like"/>
    <property type="match status" value="1"/>
</dbReference>
<comment type="caution">
    <text evidence="6">The sequence shown here is derived from an EMBL/GenBank/DDBJ whole genome shotgun (WGS) entry which is preliminary data.</text>
</comment>
<feature type="non-terminal residue" evidence="6">
    <location>
        <position position="267"/>
    </location>
</feature>
<evidence type="ECO:0000313" key="6">
    <source>
        <dbReference type="EMBL" id="GAG07061.1"/>
    </source>
</evidence>
<dbReference type="InterPro" id="IPR036056">
    <property type="entry name" value="Fibrinogen-like_C"/>
</dbReference>
<dbReference type="Pfam" id="PF00147">
    <property type="entry name" value="Fibrinogen_C"/>
    <property type="match status" value="1"/>
</dbReference>
<dbReference type="GO" id="GO:0005615">
    <property type="term" value="C:extracellular space"/>
    <property type="evidence" value="ECO:0007669"/>
    <property type="project" value="TreeGrafter"/>
</dbReference>
<accession>X0W2W1</accession>
<protein>
    <recommendedName>
        <fullName evidence="5">Fibrinogen C-terminal domain-containing protein</fullName>
    </recommendedName>
</protein>
<dbReference type="AlphaFoldDB" id="X0W2W1"/>